<feature type="compositionally biased region" description="Polar residues" evidence="2">
    <location>
        <begin position="169"/>
        <end position="206"/>
    </location>
</feature>
<organism evidence="4 5">
    <name type="scientific">Rhizopus oryzae</name>
    <name type="common">Mucormycosis agent</name>
    <name type="synonym">Rhizopus arrhizus var. delemar</name>
    <dbReference type="NCBI Taxonomy" id="64495"/>
    <lineage>
        <taxon>Eukaryota</taxon>
        <taxon>Fungi</taxon>
        <taxon>Fungi incertae sedis</taxon>
        <taxon>Mucoromycota</taxon>
        <taxon>Mucoromycotina</taxon>
        <taxon>Mucoromycetes</taxon>
        <taxon>Mucorales</taxon>
        <taxon>Mucorineae</taxon>
        <taxon>Rhizopodaceae</taxon>
        <taxon>Rhizopus</taxon>
    </lineage>
</organism>
<dbReference type="GO" id="GO:0003676">
    <property type="term" value="F:nucleic acid binding"/>
    <property type="evidence" value="ECO:0007669"/>
    <property type="project" value="InterPro"/>
</dbReference>
<name>A0A9P6XZ55_RHIOR</name>
<feature type="domain" description="CCHC-type" evidence="3">
    <location>
        <begin position="27"/>
        <end position="42"/>
    </location>
</feature>
<evidence type="ECO:0000256" key="2">
    <source>
        <dbReference type="SAM" id="MobiDB-lite"/>
    </source>
</evidence>
<dbReference type="GO" id="GO:0008270">
    <property type="term" value="F:zinc ion binding"/>
    <property type="evidence" value="ECO:0007669"/>
    <property type="project" value="UniProtKB-KW"/>
</dbReference>
<evidence type="ECO:0000313" key="4">
    <source>
        <dbReference type="EMBL" id="KAG1535794.1"/>
    </source>
</evidence>
<protein>
    <recommendedName>
        <fullName evidence="3">CCHC-type domain-containing protein</fullName>
    </recommendedName>
</protein>
<dbReference type="SUPFAM" id="SSF57756">
    <property type="entry name" value="Retrovirus zinc finger-like domains"/>
    <property type="match status" value="1"/>
</dbReference>
<dbReference type="Gene3D" id="4.10.60.10">
    <property type="entry name" value="Zinc finger, CCHC-type"/>
    <property type="match status" value="1"/>
</dbReference>
<feature type="region of interest" description="Disordered" evidence="2">
    <location>
        <begin position="160"/>
        <end position="206"/>
    </location>
</feature>
<feature type="region of interest" description="Disordered" evidence="2">
    <location>
        <begin position="40"/>
        <end position="76"/>
    </location>
</feature>
<dbReference type="SMART" id="SM00343">
    <property type="entry name" value="ZnF_C2HC"/>
    <property type="match status" value="2"/>
</dbReference>
<dbReference type="InterPro" id="IPR036875">
    <property type="entry name" value="Znf_CCHC_sf"/>
</dbReference>
<keyword evidence="1" id="KW-0862">Zinc</keyword>
<comment type="caution">
    <text evidence="4">The sequence shown here is derived from an EMBL/GenBank/DDBJ whole genome shotgun (WGS) entry which is preliminary data.</text>
</comment>
<dbReference type="AlphaFoldDB" id="A0A9P6XZ55"/>
<sequence>MPTYCRYCHQEGHAVSECPKKRSTRVCWNCHKSGHIAAECSKDKPSKKARKTPTAPTAREDVVEMPPTPPRPAEVKTPPAVFKTAIKRKKSVDSLTGDSPRIHNDTVLNTATTSVLLSTQDDLFDTIFSEPMASQTTDQMEITYAAPGTPYAAGITSVASQESSQVAQTNLSSGQTSHKPQSKYASSDQPGRPSATNTGGTPTDSQ</sequence>
<accession>A0A9P6XZ55</accession>
<evidence type="ECO:0000313" key="5">
    <source>
        <dbReference type="Proteomes" id="UP000717996"/>
    </source>
</evidence>
<keyword evidence="1" id="KW-0863">Zinc-finger</keyword>
<proteinExistence type="predicted"/>
<dbReference type="PROSITE" id="PS50158">
    <property type="entry name" value="ZF_CCHC"/>
    <property type="match status" value="1"/>
</dbReference>
<dbReference type="InterPro" id="IPR001878">
    <property type="entry name" value="Znf_CCHC"/>
</dbReference>
<dbReference type="Proteomes" id="UP000717996">
    <property type="component" value="Unassembled WGS sequence"/>
</dbReference>
<keyword evidence="1" id="KW-0479">Metal-binding</keyword>
<gene>
    <name evidence="4" type="ORF">G6F51_011340</name>
</gene>
<reference evidence="4" key="1">
    <citation type="journal article" date="2020" name="Microb. Genom.">
        <title>Genetic diversity of clinical and environmental Mucorales isolates obtained from an investigation of mucormycosis cases among solid organ transplant recipients.</title>
        <authorList>
            <person name="Nguyen M.H."/>
            <person name="Kaul D."/>
            <person name="Muto C."/>
            <person name="Cheng S.J."/>
            <person name="Richter R.A."/>
            <person name="Bruno V.M."/>
            <person name="Liu G."/>
            <person name="Beyhan S."/>
            <person name="Sundermann A.J."/>
            <person name="Mounaud S."/>
            <person name="Pasculle A.W."/>
            <person name="Nierman W.C."/>
            <person name="Driscoll E."/>
            <person name="Cumbie R."/>
            <person name="Clancy C.J."/>
            <person name="Dupont C.L."/>
        </authorList>
    </citation>
    <scope>NUCLEOTIDE SEQUENCE</scope>
    <source>
        <strain evidence="4">GL16</strain>
    </source>
</reference>
<dbReference type="Pfam" id="PF00098">
    <property type="entry name" value="zf-CCHC"/>
    <property type="match status" value="1"/>
</dbReference>
<evidence type="ECO:0000259" key="3">
    <source>
        <dbReference type="PROSITE" id="PS50158"/>
    </source>
</evidence>
<evidence type="ECO:0000256" key="1">
    <source>
        <dbReference type="PROSITE-ProRule" id="PRU00047"/>
    </source>
</evidence>
<dbReference type="EMBL" id="JAANIT010002665">
    <property type="protein sequence ID" value="KAG1535794.1"/>
    <property type="molecule type" value="Genomic_DNA"/>
</dbReference>